<accession>A0A329MC01</accession>
<keyword evidence="2" id="KW-0238">DNA-binding</keyword>
<dbReference type="PANTHER" id="PTHR43280">
    <property type="entry name" value="ARAC-FAMILY TRANSCRIPTIONAL REGULATOR"/>
    <property type="match status" value="1"/>
</dbReference>
<proteinExistence type="predicted"/>
<dbReference type="InterPro" id="IPR018062">
    <property type="entry name" value="HTH_AraC-typ_CS"/>
</dbReference>
<keyword evidence="6" id="KW-1185">Reference proteome</keyword>
<dbReference type="InterPro" id="IPR009057">
    <property type="entry name" value="Homeodomain-like_sf"/>
</dbReference>
<dbReference type="GO" id="GO:0043565">
    <property type="term" value="F:sequence-specific DNA binding"/>
    <property type="evidence" value="ECO:0007669"/>
    <property type="project" value="InterPro"/>
</dbReference>
<dbReference type="InterPro" id="IPR037923">
    <property type="entry name" value="HTH-like"/>
</dbReference>
<dbReference type="Gene3D" id="1.10.10.60">
    <property type="entry name" value="Homeodomain-like"/>
    <property type="match status" value="2"/>
</dbReference>
<feature type="domain" description="HTH araC/xylS-type" evidence="4">
    <location>
        <begin position="195"/>
        <end position="293"/>
    </location>
</feature>
<dbReference type="SMART" id="SM00342">
    <property type="entry name" value="HTH_ARAC"/>
    <property type="match status" value="1"/>
</dbReference>
<evidence type="ECO:0000313" key="6">
    <source>
        <dbReference type="Proteomes" id="UP000250369"/>
    </source>
</evidence>
<evidence type="ECO:0000313" key="5">
    <source>
        <dbReference type="EMBL" id="RAV16113.1"/>
    </source>
</evidence>
<evidence type="ECO:0000256" key="3">
    <source>
        <dbReference type="ARBA" id="ARBA00023163"/>
    </source>
</evidence>
<dbReference type="GO" id="GO:0003700">
    <property type="term" value="F:DNA-binding transcription factor activity"/>
    <property type="evidence" value="ECO:0007669"/>
    <property type="project" value="InterPro"/>
</dbReference>
<name>A0A329MC01_9BACL</name>
<reference evidence="5 6" key="1">
    <citation type="journal article" date="2009" name="Int. J. Syst. Evol. Microbiol.">
        <title>Paenibacillus contaminans sp. nov., isolated from a contaminated laboratory plate.</title>
        <authorList>
            <person name="Chou J.H."/>
            <person name="Lee J.H."/>
            <person name="Lin M.C."/>
            <person name="Chang P.S."/>
            <person name="Arun A.B."/>
            <person name="Young C.C."/>
            <person name="Chen W.M."/>
        </authorList>
    </citation>
    <scope>NUCLEOTIDE SEQUENCE [LARGE SCALE GENOMIC DNA]</scope>
    <source>
        <strain evidence="5 6">CKOBP-6</strain>
    </source>
</reference>
<dbReference type="OrthoDB" id="2569619at2"/>
<dbReference type="RefSeq" id="WP_113034619.1">
    <property type="nucleotide sequence ID" value="NZ_QMFB01000022.1"/>
</dbReference>
<dbReference type="InterPro" id="IPR018060">
    <property type="entry name" value="HTH_AraC"/>
</dbReference>
<dbReference type="EMBL" id="QMFB01000022">
    <property type="protein sequence ID" value="RAV16113.1"/>
    <property type="molecule type" value="Genomic_DNA"/>
</dbReference>
<keyword evidence="3" id="KW-0804">Transcription</keyword>
<dbReference type="InterPro" id="IPR014710">
    <property type="entry name" value="RmlC-like_jellyroll"/>
</dbReference>
<dbReference type="Pfam" id="PF02311">
    <property type="entry name" value="AraC_binding"/>
    <property type="match status" value="1"/>
</dbReference>
<gene>
    <name evidence="5" type="ORF">DQG23_29440</name>
</gene>
<dbReference type="Pfam" id="PF12833">
    <property type="entry name" value="HTH_18"/>
    <property type="match status" value="1"/>
</dbReference>
<dbReference type="PRINTS" id="PR00032">
    <property type="entry name" value="HTHARAC"/>
</dbReference>
<dbReference type="SUPFAM" id="SSF51215">
    <property type="entry name" value="Regulatory protein AraC"/>
    <property type="match status" value="1"/>
</dbReference>
<dbReference type="Proteomes" id="UP000250369">
    <property type="component" value="Unassembled WGS sequence"/>
</dbReference>
<dbReference type="AlphaFoldDB" id="A0A329MC01"/>
<dbReference type="InterPro" id="IPR003313">
    <property type="entry name" value="AraC-bd"/>
</dbReference>
<dbReference type="PANTHER" id="PTHR43280:SF28">
    <property type="entry name" value="HTH-TYPE TRANSCRIPTIONAL ACTIVATOR RHAS"/>
    <property type="match status" value="1"/>
</dbReference>
<dbReference type="PROSITE" id="PS00041">
    <property type="entry name" value="HTH_ARAC_FAMILY_1"/>
    <property type="match status" value="1"/>
</dbReference>
<dbReference type="InterPro" id="IPR020449">
    <property type="entry name" value="Tscrpt_reg_AraC-type_HTH"/>
</dbReference>
<dbReference type="SUPFAM" id="SSF46689">
    <property type="entry name" value="Homeodomain-like"/>
    <property type="match status" value="2"/>
</dbReference>
<sequence length="297" mass="33773">MSSRGISSRYQLDAVTNRFLDDFPVHCHFRNGMIGQSEMHAHRGYELYFCLEGDGKLLVEDRVYSLQPGAFAIMKPHVLHLARVIGTKPLHRVVLSIDERYALSAFDNSPGIGDCVRALFTEPQLPSSCWLLPAVKAEAIRDVLLRLTRELSDKPLYYEAAIHHLLAELFVALAREQLSPPAADETDHVTFHLAERILQYLAAHYAESIEVSRLHERFNVSRSHMYDHFKQATGHSLNRYLTIYRINQAKRLLLDTPLSVTEIASAAGFGDLSHFFHTFKSETGRTPNAYRKRTGKN</sequence>
<keyword evidence="1" id="KW-0805">Transcription regulation</keyword>
<dbReference type="Gene3D" id="2.60.120.10">
    <property type="entry name" value="Jelly Rolls"/>
    <property type="match status" value="1"/>
</dbReference>
<evidence type="ECO:0000256" key="1">
    <source>
        <dbReference type="ARBA" id="ARBA00023015"/>
    </source>
</evidence>
<comment type="caution">
    <text evidence="5">The sequence shown here is derived from an EMBL/GenBank/DDBJ whole genome shotgun (WGS) entry which is preliminary data.</text>
</comment>
<organism evidence="5 6">
    <name type="scientific">Paenibacillus contaminans</name>
    <dbReference type="NCBI Taxonomy" id="450362"/>
    <lineage>
        <taxon>Bacteria</taxon>
        <taxon>Bacillati</taxon>
        <taxon>Bacillota</taxon>
        <taxon>Bacilli</taxon>
        <taxon>Bacillales</taxon>
        <taxon>Paenibacillaceae</taxon>
        <taxon>Paenibacillus</taxon>
    </lineage>
</organism>
<dbReference type="PROSITE" id="PS01124">
    <property type="entry name" value="HTH_ARAC_FAMILY_2"/>
    <property type="match status" value="1"/>
</dbReference>
<evidence type="ECO:0000259" key="4">
    <source>
        <dbReference type="PROSITE" id="PS01124"/>
    </source>
</evidence>
<protein>
    <submittedName>
        <fullName evidence="5">AraC family transcriptional regulator</fullName>
    </submittedName>
</protein>
<evidence type="ECO:0000256" key="2">
    <source>
        <dbReference type="ARBA" id="ARBA00023125"/>
    </source>
</evidence>